<dbReference type="PANTHER" id="PTHR30163">
    <property type="entry name" value="MEMBRANE-BOUND LYTIC MUREIN TRANSGLYCOSYLASE B"/>
    <property type="match status" value="1"/>
</dbReference>
<dbReference type="CDD" id="cd13399">
    <property type="entry name" value="Slt35-like"/>
    <property type="match status" value="1"/>
</dbReference>
<dbReference type="GO" id="GO:0008933">
    <property type="term" value="F:peptidoglycan lytic transglycosylase activity"/>
    <property type="evidence" value="ECO:0007669"/>
    <property type="project" value="TreeGrafter"/>
</dbReference>
<dbReference type="NCBIfam" id="TIGR02283">
    <property type="entry name" value="MltB_2"/>
    <property type="match status" value="1"/>
</dbReference>
<feature type="domain" description="Peptidoglycan binding-like" evidence="1">
    <location>
        <begin position="324"/>
        <end position="377"/>
    </location>
</feature>
<dbReference type="InterPro" id="IPR031304">
    <property type="entry name" value="SLT_2"/>
</dbReference>
<dbReference type="Gene3D" id="1.10.101.10">
    <property type="entry name" value="PGBD-like superfamily/PGBD"/>
    <property type="match status" value="1"/>
</dbReference>
<dbReference type="AlphaFoldDB" id="A0A2R8AT85"/>
<gene>
    <name evidence="3" type="primary">mltB_5</name>
    <name evidence="3" type="ORF">ALP8811_03190</name>
</gene>
<dbReference type="Gene3D" id="1.10.530.10">
    <property type="match status" value="1"/>
</dbReference>
<dbReference type="Gene3D" id="1.10.8.350">
    <property type="entry name" value="Bacterial muramidase"/>
    <property type="match status" value="1"/>
</dbReference>
<keyword evidence="4" id="KW-1185">Reference proteome</keyword>
<dbReference type="Pfam" id="PF13406">
    <property type="entry name" value="SLT_2"/>
    <property type="match status" value="1"/>
</dbReference>
<organism evidence="3 4">
    <name type="scientific">Aliiroseovarius pelagivivens</name>
    <dbReference type="NCBI Taxonomy" id="1639690"/>
    <lineage>
        <taxon>Bacteria</taxon>
        <taxon>Pseudomonadati</taxon>
        <taxon>Pseudomonadota</taxon>
        <taxon>Alphaproteobacteria</taxon>
        <taxon>Rhodobacterales</taxon>
        <taxon>Paracoccaceae</taxon>
        <taxon>Aliiroseovarius</taxon>
    </lineage>
</organism>
<dbReference type="GO" id="GO:0009253">
    <property type="term" value="P:peptidoglycan catabolic process"/>
    <property type="evidence" value="ECO:0007669"/>
    <property type="project" value="TreeGrafter"/>
</dbReference>
<dbReference type="FunFam" id="1.10.8.350:FF:000001">
    <property type="entry name" value="Lytic murein transglycosylase B"/>
    <property type="match status" value="1"/>
</dbReference>
<dbReference type="Pfam" id="PF01471">
    <property type="entry name" value="PG_binding_1"/>
    <property type="match status" value="1"/>
</dbReference>
<evidence type="ECO:0000259" key="1">
    <source>
        <dbReference type="Pfam" id="PF01471"/>
    </source>
</evidence>
<evidence type="ECO:0000313" key="3">
    <source>
        <dbReference type="EMBL" id="SPF79251.1"/>
    </source>
</evidence>
<name>A0A2R8AT85_9RHOB</name>
<dbReference type="InterPro" id="IPR036365">
    <property type="entry name" value="PGBD-like_sf"/>
</dbReference>
<proteinExistence type="predicted"/>
<dbReference type="InterPro" id="IPR043426">
    <property type="entry name" value="MltB-like"/>
</dbReference>
<reference evidence="3 4" key="1">
    <citation type="submission" date="2018-03" db="EMBL/GenBank/DDBJ databases">
        <authorList>
            <person name="Keele B.F."/>
        </authorList>
    </citation>
    <scope>NUCLEOTIDE SEQUENCE [LARGE SCALE GENOMIC DNA]</scope>
    <source>
        <strain evidence="3 4">CECT 8811</strain>
    </source>
</reference>
<evidence type="ECO:0000313" key="4">
    <source>
        <dbReference type="Proteomes" id="UP000244911"/>
    </source>
</evidence>
<dbReference type="Proteomes" id="UP000244911">
    <property type="component" value="Unassembled WGS sequence"/>
</dbReference>
<dbReference type="InterPro" id="IPR011970">
    <property type="entry name" value="MltB_2"/>
</dbReference>
<sequence length="383" mass="41881">MTEALGDAKKSFDQWLDGYIAEATQSGISQETLQHAMPYLILDPGIHERQSNQSEFALNISQYLDRVVTVERVSKGRATFRNQRQILNDIAETYHVDPQVILAIWGVETDYGRIRGEHSVLTALANLAHDGHRAAFFESELTSALSIVEQGHADAATMEGSWAGAMGHGQFMPSSFLSFAVDHDKDGKCDIWSKDPTDGLASIANYLARHDWHESQPWGIEVLLPDGFDFTLTGPEHRLPIAELNGMGVRTMDETTLPDYGDASVLCPSGATGPAFVVNHNFHVILTYNRAEAYGIAVGHLSDRLAGSRAKITPCPEDLTPLTRSQMAELQTRLTKVGFDTQGADGFTGPNTRTALRAYQNEVGLIPDGFATRALLDGLLQNA</sequence>
<evidence type="ECO:0000259" key="2">
    <source>
        <dbReference type="Pfam" id="PF13406"/>
    </source>
</evidence>
<accession>A0A2R8AT85</accession>
<dbReference type="InterPro" id="IPR036366">
    <property type="entry name" value="PGBDSf"/>
</dbReference>
<protein>
    <submittedName>
        <fullName evidence="3">Membrane-bound lytic murein transglycosylase B</fullName>
        <ecNumber evidence="3">4.2.2.-</ecNumber>
    </submittedName>
</protein>
<dbReference type="EMBL" id="OMOI01000002">
    <property type="protein sequence ID" value="SPF79251.1"/>
    <property type="molecule type" value="Genomic_DNA"/>
</dbReference>
<dbReference type="SUPFAM" id="SSF53955">
    <property type="entry name" value="Lysozyme-like"/>
    <property type="match status" value="1"/>
</dbReference>
<dbReference type="InterPro" id="IPR002477">
    <property type="entry name" value="Peptidoglycan-bd-like"/>
</dbReference>
<keyword evidence="3" id="KW-0456">Lyase</keyword>
<dbReference type="SUPFAM" id="SSF47090">
    <property type="entry name" value="PGBD-like"/>
    <property type="match status" value="1"/>
</dbReference>
<dbReference type="RefSeq" id="WP_245924681.1">
    <property type="nucleotide sequence ID" value="NZ_OMOI01000002.1"/>
</dbReference>
<dbReference type="InterPro" id="IPR023346">
    <property type="entry name" value="Lysozyme-like_dom_sf"/>
</dbReference>
<dbReference type="EC" id="4.2.2.-" evidence="3"/>
<dbReference type="PANTHER" id="PTHR30163:SF8">
    <property type="entry name" value="LYTIC MUREIN TRANSGLYCOSYLASE"/>
    <property type="match status" value="1"/>
</dbReference>
<feature type="domain" description="Transglycosylase SLT" evidence="2">
    <location>
        <begin position="11"/>
        <end position="303"/>
    </location>
</feature>